<dbReference type="GO" id="GO:0005840">
    <property type="term" value="C:ribosome"/>
    <property type="evidence" value="ECO:0007669"/>
    <property type="project" value="UniProtKB-KW"/>
</dbReference>
<gene>
    <name evidence="3" type="primary">rpsF</name>
    <name evidence="4" type="ORF">US42_C0005G0053</name>
</gene>
<dbReference type="Proteomes" id="UP000034849">
    <property type="component" value="Unassembled WGS sequence"/>
</dbReference>
<evidence type="ECO:0000256" key="2">
    <source>
        <dbReference type="ARBA" id="ARBA00035294"/>
    </source>
</evidence>
<proteinExistence type="inferred from homology"/>
<keyword evidence="3" id="KW-0687">Ribonucleoprotein</keyword>
<dbReference type="GO" id="GO:0006412">
    <property type="term" value="P:translation"/>
    <property type="evidence" value="ECO:0007669"/>
    <property type="project" value="UniProtKB-UniRule"/>
</dbReference>
<dbReference type="AlphaFoldDB" id="A0A0G0G9Q5"/>
<dbReference type="STRING" id="1619046.US42_C0005G0053"/>
<evidence type="ECO:0000313" key="4">
    <source>
        <dbReference type="EMBL" id="KKQ27828.1"/>
    </source>
</evidence>
<evidence type="ECO:0000313" key="5">
    <source>
        <dbReference type="Proteomes" id="UP000034849"/>
    </source>
</evidence>
<comment type="caution">
    <text evidence="4">The sequence shown here is derived from an EMBL/GenBank/DDBJ whole genome shotgun (WGS) entry which is preliminary data.</text>
</comment>
<dbReference type="GO" id="GO:0003735">
    <property type="term" value="F:structural constituent of ribosome"/>
    <property type="evidence" value="ECO:0007669"/>
    <property type="project" value="InterPro"/>
</dbReference>
<keyword evidence="3 4" id="KW-0689">Ribosomal protein</keyword>
<dbReference type="Pfam" id="PF01250">
    <property type="entry name" value="Ribosomal_S6"/>
    <property type="match status" value="1"/>
</dbReference>
<evidence type="ECO:0000256" key="3">
    <source>
        <dbReference type="HAMAP-Rule" id="MF_00360"/>
    </source>
</evidence>
<dbReference type="NCBIfam" id="TIGR00166">
    <property type="entry name" value="S6"/>
    <property type="match status" value="1"/>
</dbReference>
<dbReference type="CDD" id="cd00473">
    <property type="entry name" value="bS6"/>
    <property type="match status" value="1"/>
</dbReference>
<dbReference type="GO" id="GO:0019843">
    <property type="term" value="F:rRNA binding"/>
    <property type="evidence" value="ECO:0007669"/>
    <property type="project" value="UniProtKB-UniRule"/>
</dbReference>
<accession>A0A0G0G9Q5</accession>
<organism evidence="4 5">
    <name type="scientific">Candidatus Magasanikbacteria bacterium GW2011_GWC2_37_14</name>
    <dbReference type="NCBI Taxonomy" id="1619046"/>
    <lineage>
        <taxon>Bacteria</taxon>
        <taxon>Candidatus Magasanikiibacteriota</taxon>
    </lineage>
</organism>
<sequence>MKKYELLVVFPGTLAENEVNAEAEKVKAVVTENGGVEFEMGEIEKRRLAYPIKHIRYGYFQLAFFSADTVQVKIIENKFRLMSELLRAVIRQQNVKANKKINFGALIIGEDNKRSETENEPIHYNQPVASVVTEEKVVQEEKKVEVIVSEEQQKLAAAPVKKASAKKEEKKKINLDDIDKKLDEILDIGLDNV</sequence>
<dbReference type="Gene3D" id="3.30.70.60">
    <property type="match status" value="1"/>
</dbReference>
<dbReference type="InterPro" id="IPR020814">
    <property type="entry name" value="Ribosomal_S6_plastid/chlpt"/>
</dbReference>
<reference evidence="4 5" key="1">
    <citation type="journal article" date="2015" name="Nature">
        <title>rRNA introns, odd ribosomes, and small enigmatic genomes across a large radiation of phyla.</title>
        <authorList>
            <person name="Brown C.T."/>
            <person name="Hug L.A."/>
            <person name="Thomas B.C."/>
            <person name="Sharon I."/>
            <person name="Castelle C.J."/>
            <person name="Singh A."/>
            <person name="Wilkins M.J."/>
            <person name="Williams K.H."/>
            <person name="Banfield J.F."/>
        </authorList>
    </citation>
    <scope>NUCLEOTIDE SEQUENCE [LARGE SCALE GENOMIC DNA]</scope>
</reference>
<evidence type="ECO:0000256" key="1">
    <source>
        <dbReference type="ARBA" id="ARBA00009512"/>
    </source>
</evidence>
<comment type="function">
    <text evidence="3">Binds together with bS18 to 16S ribosomal RNA.</text>
</comment>
<dbReference type="InterPro" id="IPR000529">
    <property type="entry name" value="Ribosomal_bS6"/>
</dbReference>
<name>A0A0G0G9Q5_9BACT</name>
<dbReference type="InterPro" id="IPR035980">
    <property type="entry name" value="Ribosomal_bS6_sf"/>
</dbReference>
<dbReference type="SUPFAM" id="SSF54995">
    <property type="entry name" value="Ribosomal protein S6"/>
    <property type="match status" value="1"/>
</dbReference>
<comment type="similarity">
    <text evidence="1 3">Belongs to the bacterial ribosomal protein bS6 family.</text>
</comment>
<keyword evidence="3" id="KW-0694">RNA-binding</keyword>
<protein>
    <recommendedName>
        <fullName evidence="2 3">Small ribosomal subunit protein bS6</fullName>
    </recommendedName>
</protein>
<keyword evidence="3" id="KW-0699">rRNA-binding</keyword>
<dbReference type="EMBL" id="LBSX01000005">
    <property type="protein sequence ID" value="KKQ27828.1"/>
    <property type="molecule type" value="Genomic_DNA"/>
</dbReference>
<dbReference type="GO" id="GO:1990904">
    <property type="term" value="C:ribonucleoprotein complex"/>
    <property type="evidence" value="ECO:0007669"/>
    <property type="project" value="UniProtKB-KW"/>
</dbReference>
<dbReference type="InterPro" id="IPR014717">
    <property type="entry name" value="Transl_elong_EF1B/ribsomal_bS6"/>
</dbReference>
<dbReference type="HAMAP" id="MF_00360">
    <property type="entry name" value="Ribosomal_bS6"/>
    <property type="match status" value="1"/>
</dbReference>